<dbReference type="STRING" id="1833852.B0537_10925"/>
<keyword evidence="2 5" id="KW-0328">Glycosyltransferase</keyword>
<evidence type="ECO:0000256" key="6">
    <source>
        <dbReference type="NCBIfam" id="TIGR01744"/>
    </source>
</evidence>
<dbReference type="SUPFAM" id="SSF53271">
    <property type="entry name" value="PRTase-like"/>
    <property type="match status" value="1"/>
</dbReference>
<dbReference type="PANTHER" id="PTHR43864:SF1">
    <property type="entry name" value="XANTHINE PHOSPHORIBOSYLTRANSFERASE"/>
    <property type="match status" value="1"/>
</dbReference>
<evidence type="ECO:0000256" key="1">
    <source>
        <dbReference type="ARBA" id="ARBA00022490"/>
    </source>
</evidence>
<reference evidence="8 9" key="1">
    <citation type="journal article" date="2016" name="Int. J. Syst. Evol. Microbiol.">
        <title>Desulfotomaculum ferrireducens sp. nov., a moderately thermophilic sulfate-reducing and dissimilatory Fe(III)-reducing bacterium isolated from compost.</title>
        <authorList>
            <person name="Yang G."/>
            <person name="Guo J."/>
            <person name="Zhuang L."/>
            <person name="Yuan Y."/>
            <person name="Zhou S."/>
        </authorList>
    </citation>
    <scope>NUCLEOTIDE SEQUENCE [LARGE SCALE GENOMIC DNA]</scope>
    <source>
        <strain evidence="8 9">GSS09</strain>
    </source>
</reference>
<dbReference type="HAMAP" id="MF_01184">
    <property type="entry name" value="XPRTase"/>
    <property type="match status" value="1"/>
</dbReference>
<dbReference type="Gene3D" id="3.40.50.2020">
    <property type="match status" value="1"/>
</dbReference>
<dbReference type="InterPro" id="IPR000836">
    <property type="entry name" value="PRTase_dom"/>
</dbReference>
<protein>
    <recommendedName>
        <fullName evidence="5 6">Xanthine phosphoribosyltransferase</fullName>
        <shortName evidence="5">XPRTase</shortName>
        <ecNumber evidence="5 6">2.4.2.22</ecNumber>
    </recommendedName>
</protein>
<comment type="subunit">
    <text evidence="5">Homodimer.</text>
</comment>
<evidence type="ECO:0000313" key="8">
    <source>
        <dbReference type="EMBL" id="AQS59546.1"/>
    </source>
</evidence>
<organism evidence="8 9">
    <name type="scientific">Desulforamulus ferrireducens</name>
    <dbReference type="NCBI Taxonomy" id="1833852"/>
    <lineage>
        <taxon>Bacteria</taxon>
        <taxon>Bacillati</taxon>
        <taxon>Bacillota</taxon>
        <taxon>Clostridia</taxon>
        <taxon>Eubacteriales</taxon>
        <taxon>Peptococcaceae</taxon>
        <taxon>Desulforamulus</taxon>
    </lineage>
</organism>
<comment type="function">
    <text evidence="5">Converts the preformed base xanthine, a product of nucleic acid breakdown, to xanthosine 5'-monophosphate (XMP), so it can be reused for RNA or DNA synthesis.</text>
</comment>
<dbReference type="AlphaFoldDB" id="A0A1S6IXQ7"/>
<comment type="subcellular location">
    <subcellularLocation>
        <location evidence="5">Cytoplasm</location>
    </subcellularLocation>
</comment>
<keyword evidence="1 5" id="KW-0963">Cytoplasm</keyword>
<feature type="domain" description="Phosphoribosyltransferase" evidence="7">
    <location>
        <begin position="36"/>
        <end position="157"/>
    </location>
</feature>
<feature type="binding site" evidence="5">
    <location>
        <begin position="128"/>
        <end position="132"/>
    </location>
    <ligand>
        <name>5-phospho-alpha-D-ribose 1-diphosphate</name>
        <dbReference type="ChEBI" id="CHEBI:58017"/>
    </ligand>
</feature>
<dbReference type="NCBIfam" id="NF006671">
    <property type="entry name" value="PRK09219.1"/>
    <property type="match status" value="1"/>
</dbReference>
<feature type="binding site" evidence="5">
    <location>
        <position position="27"/>
    </location>
    <ligand>
        <name>xanthine</name>
        <dbReference type="ChEBI" id="CHEBI:17712"/>
    </ligand>
</feature>
<dbReference type="InterPro" id="IPR050118">
    <property type="entry name" value="Pur/Pyrimidine_PRTase"/>
</dbReference>
<dbReference type="NCBIfam" id="TIGR01744">
    <property type="entry name" value="XPRTase"/>
    <property type="match status" value="1"/>
</dbReference>
<dbReference type="GO" id="GO:0000310">
    <property type="term" value="F:xanthine phosphoribosyltransferase activity"/>
    <property type="evidence" value="ECO:0007669"/>
    <property type="project" value="UniProtKB-UniRule"/>
</dbReference>
<feature type="binding site" evidence="5">
    <location>
        <position position="20"/>
    </location>
    <ligand>
        <name>xanthine</name>
        <dbReference type="ChEBI" id="CHEBI:17712"/>
    </ligand>
</feature>
<keyword evidence="4 5" id="KW-0660">Purine salvage</keyword>
<comment type="pathway">
    <text evidence="5">Purine metabolism; XMP biosynthesis via salvage pathway; XMP from xanthine: step 1/1.</text>
</comment>
<evidence type="ECO:0000256" key="2">
    <source>
        <dbReference type="ARBA" id="ARBA00022676"/>
    </source>
</evidence>
<name>A0A1S6IXQ7_9FIRM</name>
<dbReference type="GO" id="GO:0006166">
    <property type="term" value="P:purine ribonucleoside salvage"/>
    <property type="evidence" value="ECO:0007669"/>
    <property type="project" value="UniProtKB-KW"/>
</dbReference>
<accession>A0A1S6IXQ7</accession>
<dbReference type="Pfam" id="PF00156">
    <property type="entry name" value="Pribosyltran"/>
    <property type="match status" value="1"/>
</dbReference>
<dbReference type="EMBL" id="CP019698">
    <property type="protein sequence ID" value="AQS59546.1"/>
    <property type="molecule type" value="Genomic_DNA"/>
</dbReference>
<dbReference type="GO" id="GO:0032265">
    <property type="term" value="P:XMP salvage"/>
    <property type="evidence" value="ECO:0007669"/>
    <property type="project" value="UniProtKB-UniRule"/>
</dbReference>
<evidence type="ECO:0000256" key="3">
    <source>
        <dbReference type="ARBA" id="ARBA00022679"/>
    </source>
</evidence>
<comment type="similarity">
    <text evidence="5">Belongs to the purine/pyrimidine phosphoribosyltransferase family. Xpt subfamily.</text>
</comment>
<feature type="binding site" evidence="5">
    <location>
        <position position="156"/>
    </location>
    <ligand>
        <name>xanthine</name>
        <dbReference type="ChEBI" id="CHEBI:17712"/>
    </ligand>
</feature>
<comment type="catalytic activity">
    <reaction evidence="5">
        <text>XMP + diphosphate = xanthine + 5-phospho-alpha-D-ribose 1-diphosphate</text>
        <dbReference type="Rhea" id="RHEA:10800"/>
        <dbReference type="ChEBI" id="CHEBI:17712"/>
        <dbReference type="ChEBI" id="CHEBI:33019"/>
        <dbReference type="ChEBI" id="CHEBI:57464"/>
        <dbReference type="ChEBI" id="CHEBI:58017"/>
        <dbReference type="EC" id="2.4.2.22"/>
    </reaction>
</comment>
<dbReference type="GO" id="GO:0046110">
    <property type="term" value="P:xanthine metabolic process"/>
    <property type="evidence" value="ECO:0007669"/>
    <property type="project" value="UniProtKB-UniRule"/>
</dbReference>
<dbReference type="EC" id="2.4.2.22" evidence="5 6"/>
<keyword evidence="9" id="KW-1185">Reference proteome</keyword>
<dbReference type="OrthoDB" id="9790678at2"/>
<dbReference type="InterPro" id="IPR010079">
    <property type="entry name" value="Xanthine_PRibTrfase"/>
</dbReference>
<dbReference type="CDD" id="cd06223">
    <property type="entry name" value="PRTases_typeI"/>
    <property type="match status" value="1"/>
</dbReference>
<evidence type="ECO:0000256" key="4">
    <source>
        <dbReference type="ARBA" id="ARBA00022726"/>
    </source>
</evidence>
<gene>
    <name evidence="5" type="primary">xpt</name>
    <name evidence="8" type="ORF">B0537_10925</name>
</gene>
<dbReference type="UniPathway" id="UPA00602">
    <property type="reaction ID" value="UER00658"/>
</dbReference>
<dbReference type="InterPro" id="IPR029057">
    <property type="entry name" value="PRTase-like"/>
</dbReference>
<evidence type="ECO:0000313" key="9">
    <source>
        <dbReference type="Proteomes" id="UP000189464"/>
    </source>
</evidence>
<proteinExistence type="inferred from homology"/>
<dbReference type="RefSeq" id="WP_077714611.1">
    <property type="nucleotide sequence ID" value="NZ_CP019698.1"/>
</dbReference>
<dbReference type="PANTHER" id="PTHR43864">
    <property type="entry name" value="HYPOXANTHINE/GUANINE PHOSPHORIBOSYLTRANSFERASE"/>
    <property type="match status" value="1"/>
</dbReference>
<dbReference type="Proteomes" id="UP000189464">
    <property type="component" value="Chromosome"/>
</dbReference>
<dbReference type="KEGG" id="dfg:B0537_10925"/>
<dbReference type="GO" id="GO:0005737">
    <property type="term" value="C:cytoplasm"/>
    <property type="evidence" value="ECO:0007669"/>
    <property type="project" value="UniProtKB-SubCell"/>
</dbReference>
<evidence type="ECO:0000256" key="5">
    <source>
        <dbReference type="HAMAP-Rule" id="MF_01184"/>
    </source>
</evidence>
<keyword evidence="3 5" id="KW-0808">Transferase</keyword>
<sequence>MQLLLEKIKNESIVVSEQILRVDSFLNHIIDPEVMVEIGREFAQRFRGAQINKVLTVEASGIAVGLTTAMALDVPLLFAKKRKPTTLDQQCYQSHIYSFTKNESVDIFVAKEYLTASDRVLIVDDFLARGEALKGLANLVEQAGAHLVGVGIVIEKAFQGGGKLLRESGVRIESLIKVNSLEGGKLHFE</sequence>
<evidence type="ECO:0000259" key="7">
    <source>
        <dbReference type="Pfam" id="PF00156"/>
    </source>
</evidence>